<reference evidence="7 8" key="1">
    <citation type="journal article" date="2019" name="Sci. Rep.">
        <title>Comparative genomics of chytrid fungi reveal insights into the obligate biotrophic and pathogenic lifestyle of Synchytrium endobioticum.</title>
        <authorList>
            <person name="van de Vossenberg B.T.L.H."/>
            <person name="Warris S."/>
            <person name="Nguyen H.D.T."/>
            <person name="van Gent-Pelzer M.P.E."/>
            <person name="Joly D.L."/>
            <person name="van de Geest H.C."/>
            <person name="Bonants P.J.M."/>
            <person name="Smith D.S."/>
            <person name="Levesque C.A."/>
            <person name="van der Lee T.A.J."/>
        </authorList>
    </citation>
    <scope>NUCLEOTIDE SEQUENCE [LARGE SCALE GENOMIC DNA]</scope>
    <source>
        <strain evidence="7 8">JEL517</strain>
    </source>
</reference>
<protein>
    <recommendedName>
        <fullName evidence="6">ADF-H domain-containing protein</fullName>
    </recommendedName>
</protein>
<evidence type="ECO:0000256" key="4">
    <source>
        <dbReference type="ARBA" id="ARBA00023212"/>
    </source>
</evidence>
<evidence type="ECO:0000256" key="3">
    <source>
        <dbReference type="ARBA" id="ARBA00023203"/>
    </source>
</evidence>
<dbReference type="PANTHER" id="PTHR10829:SF56">
    <property type="entry name" value="ADF-H DOMAIN-CONTAINING PROTEIN"/>
    <property type="match status" value="1"/>
</dbReference>
<sequence>MVELAADIAAAYDDVRDDKTATNWICVQYKDDKSDSLILAGQGTGGLEEFTAQLKEDQAAFGYLRIVVGNDPLSQRAKFLLVSWCGPKVKVMRKAKLSVHIADVKTVFKSFAVEISASGLEDLREKDVQLLLKKAMGANYDRQSSAY</sequence>
<dbReference type="InterPro" id="IPR002108">
    <property type="entry name" value="ADF-H"/>
</dbReference>
<evidence type="ECO:0000313" key="7">
    <source>
        <dbReference type="EMBL" id="TPX30728.1"/>
    </source>
</evidence>
<dbReference type="STRING" id="1806994.A0A507BTT1"/>
<dbReference type="RefSeq" id="XP_031022323.1">
    <property type="nucleotide sequence ID" value="XM_031171702.1"/>
</dbReference>
<dbReference type="Proteomes" id="UP000319731">
    <property type="component" value="Unassembled WGS sequence"/>
</dbReference>
<dbReference type="PANTHER" id="PTHR10829">
    <property type="entry name" value="CORTACTIN AND DREBRIN"/>
    <property type="match status" value="1"/>
</dbReference>
<dbReference type="GO" id="GO:0005884">
    <property type="term" value="C:actin filament"/>
    <property type="evidence" value="ECO:0007669"/>
    <property type="project" value="TreeGrafter"/>
</dbReference>
<proteinExistence type="inferred from homology"/>
<keyword evidence="3" id="KW-0009">Actin-binding</keyword>
<feature type="domain" description="ADF-H" evidence="6">
    <location>
        <begin position="1"/>
        <end position="133"/>
    </location>
</feature>
<dbReference type="FunFam" id="3.40.20.10:FF:000018">
    <property type="entry name" value="Coactosin-like 1"/>
    <property type="match status" value="1"/>
</dbReference>
<keyword evidence="8" id="KW-1185">Reference proteome</keyword>
<dbReference type="EMBL" id="QEAO01000058">
    <property type="protein sequence ID" value="TPX30728.1"/>
    <property type="molecule type" value="Genomic_DNA"/>
</dbReference>
<dbReference type="PROSITE" id="PS51263">
    <property type="entry name" value="ADF_H"/>
    <property type="match status" value="1"/>
</dbReference>
<dbReference type="Gene3D" id="3.40.20.10">
    <property type="entry name" value="Severin"/>
    <property type="match status" value="1"/>
</dbReference>
<dbReference type="SUPFAM" id="SSF55753">
    <property type="entry name" value="Actin depolymerizing proteins"/>
    <property type="match status" value="1"/>
</dbReference>
<dbReference type="OrthoDB" id="20822at2759"/>
<gene>
    <name evidence="7" type="ORF">SmJEL517_g05776</name>
</gene>
<organism evidence="7 8">
    <name type="scientific">Synchytrium microbalum</name>
    <dbReference type="NCBI Taxonomy" id="1806994"/>
    <lineage>
        <taxon>Eukaryota</taxon>
        <taxon>Fungi</taxon>
        <taxon>Fungi incertae sedis</taxon>
        <taxon>Chytridiomycota</taxon>
        <taxon>Chytridiomycota incertae sedis</taxon>
        <taxon>Chytridiomycetes</taxon>
        <taxon>Synchytriales</taxon>
        <taxon>Synchytriaceae</taxon>
        <taxon>Synchytrium</taxon>
    </lineage>
</organism>
<keyword evidence="2" id="KW-0963">Cytoplasm</keyword>
<keyword evidence="4" id="KW-0206">Cytoskeleton</keyword>
<evidence type="ECO:0000256" key="2">
    <source>
        <dbReference type="ARBA" id="ARBA00022490"/>
    </source>
</evidence>
<comment type="subcellular location">
    <subcellularLocation>
        <location evidence="1">Cytoplasm</location>
        <location evidence="1">Cytoskeleton</location>
    </subcellularLocation>
</comment>
<accession>A0A507BTT1</accession>
<comment type="similarity">
    <text evidence="5">Belongs to the actin-binding proteins ADF family. Coactosin subfamily.</text>
</comment>
<evidence type="ECO:0000313" key="8">
    <source>
        <dbReference type="Proteomes" id="UP000319731"/>
    </source>
</evidence>
<dbReference type="GO" id="GO:0030833">
    <property type="term" value="P:regulation of actin filament polymerization"/>
    <property type="evidence" value="ECO:0007669"/>
    <property type="project" value="TreeGrafter"/>
</dbReference>
<dbReference type="SMART" id="SM00102">
    <property type="entry name" value="ADF"/>
    <property type="match status" value="1"/>
</dbReference>
<comment type="caution">
    <text evidence="7">The sequence shown here is derived from an EMBL/GenBank/DDBJ whole genome shotgun (WGS) entry which is preliminary data.</text>
</comment>
<dbReference type="GO" id="GO:0030864">
    <property type="term" value="C:cortical actin cytoskeleton"/>
    <property type="evidence" value="ECO:0007669"/>
    <property type="project" value="TreeGrafter"/>
</dbReference>
<evidence type="ECO:0000256" key="1">
    <source>
        <dbReference type="ARBA" id="ARBA00004245"/>
    </source>
</evidence>
<dbReference type="AlphaFoldDB" id="A0A507BTT1"/>
<name>A0A507BTT1_9FUNG</name>
<evidence type="ECO:0000256" key="5">
    <source>
        <dbReference type="ARBA" id="ARBA00038052"/>
    </source>
</evidence>
<dbReference type="GO" id="GO:0051015">
    <property type="term" value="F:actin filament binding"/>
    <property type="evidence" value="ECO:0007669"/>
    <property type="project" value="TreeGrafter"/>
</dbReference>
<dbReference type="GeneID" id="42006999"/>
<dbReference type="InterPro" id="IPR029006">
    <property type="entry name" value="ADF-H/Gelsolin-like_dom_sf"/>
</dbReference>
<dbReference type="CDD" id="cd11282">
    <property type="entry name" value="ADF_coactosin_like"/>
    <property type="match status" value="1"/>
</dbReference>
<evidence type="ECO:0000259" key="6">
    <source>
        <dbReference type="PROSITE" id="PS51263"/>
    </source>
</evidence>
<dbReference type="Pfam" id="PF00241">
    <property type="entry name" value="Cofilin_ADF"/>
    <property type="match status" value="1"/>
</dbReference>
<dbReference type="GO" id="GO:0030427">
    <property type="term" value="C:site of polarized growth"/>
    <property type="evidence" value="ECO:0007669"/>
    <property type="project" value="TreeGrafter"/>
</dbReference>